<dbReference type="InterPro" id="IPR036625">
    <property type="entry name" value="E3-bd_dom_sf"/>
</dbReference>
<evidence type="ECO:0000313" key="13">
    <source>
        <dbReference type="Proteomes" id="UP000525652"/>
    </source>
</evidence>
<comment type="function">
    <text evidence="6">The pyruvate dehydrogenase complex catalyzes the overall conversion of pyruvate to acetyl-CoA and CO(2). It contains multiple copies of three enzymatic components: pyruvate dehydrogenase (E1), dihydrolipoamide acetyltransferase (E2) and lipoamide dehydrogenase (E3).</text>
</comment>
<dbReference type="PANTHER" id="PTHR23151:SF90">
    <property type="entry name" value="DIHYDROLIPOYLLYSINE-RESIDUE ACETYLTRANSFERASE COMPONENT OF PYRUVATE DEHYDROGENASE COMPLEX, MITOCHONDRIAL-RELATED"/>
    <property type="match status" value="1"/>
</dbReference>
<keyword evidence="13" id="KW-1185">Reference proteome</keyword>
<dbReference type="InterPro" id="IPR000089">
    <property type="entry name" value="Biotin_lipoyl"/>
</dbReference>
<dbReference type="EMBL" id="JACHVA010000033">
    <property type="protein sequence ID" value="MBC2600668.1"/>
    <property type="molecule type" value="Genomic_DNA"/>
</dbReference>
<comment type="catalytic activity">
    <reaction evidence="7 8">
        <text>N(6)-[(R)-dihydrolipoyl]-L-lysyl-[protein] + acetyl-CoA = N(6)-[(R)-S(8)-acetyldihydrolipoyl]-L-lysyl-[protein] + CoA</text>
        <dbReference type="Rhea" id="RHEA:17017"/>
        <dbReference type="Rhea" id="RHEA-COMP:10475"/>
        <dbReference type="Rhea" id="RHEA-COMP:10478"/>
        <dbReference type="ChEBI" id="CHEBI:57287"/>
        <dbReference type="ChEBI" id="CHEBI:57288"/>
        <dbReference type="ChEBI" id="CHEBI:83100"/>
        <dbReference type="ChEBI" id="CHEBI:83111"/>
        <dbReference type="EC" id="2.3.1.12"/>
    </reaction>
</comment>
<evidence type="ECO:0000256" key="9">
    <source>
        <dbReference type="SAM" id="MobiDB-lite"/>
    </source>
</evidence>
<feature type="compositionally biased region" description="Low complexity" evidence="9">
    <location>
        <begin position="86"/>
        <end position="96"/>
    </location>
</feature>
<keyword evidence="3 8" id="KW-0808">Transferase</keyword>
<dbReference type="SUPFAM" id="SSF52777">
    <property type="entry name" value="CoA-dependent acyltransferases"/>
    <property type="match status" value="1"/>
</dbReference>
<evidence type="ECO:0000259" key="11">
    <source>
        <dbReference type="PROSITE" id="PS51826"/>
    </source>
</evidence>
<dbReference type="Gene3D" id="4.10.320.10">
    <property type="entry name" value="E3-binding domain"/>
    <property type="match status" value="1"/>
</dbReference>
<dbReference type="InterPro" id="IPR001078">
    <property type="entry name" value="2-oxoacid_DH_actylTfrase"/>
</dbReference>
<evidence type="ECO:0000256" key="7">
    <source>
        <dbReference type="ARBA" id="ARBA00048370"/>
    </source>
</evidence>
<dbReference type="InterPro" id="IPR023213">
    <property type="entry name" value="CAT-like_dom_sf"/>
</dbReference>
<dbReference type="PROSITE" id="PS51826">
    <property type="entry name" value="PSBD"/>
    <property type="match status" value="1"/>
</dbReference>
<evidence type="ECO:0000313" key="12">
    <source>
        <dbReference type="EMBL" id="MBC2600668.1"/>
    </source>
</evidence>
<comment type="similarity">
    <text evidence="1 8">Belongs to the 2-oxoacid dehydrogenase family.</text>
</comment>
<feature type="domain" description="Lipoyl-binding" evidence="10">
    <location>
        <begin position="2"/>
        <end position="77"/>
    </location>
</feature>
<dbReference type="SUPFAM" id="SSF51230">
    <property type="entry name" value="Single hybrid motif"/>
    <property type="match status" value="1"/>
</dbReference>
<comment type="subunit">
    <text evidence="2">Forms a 24-polypeptide structural core with octahedral symmetry.</text>
</comment>
<accession>A0A7X1AV99</accession>
<evidence type="ECO:0000256" key="4">
    <source>
        <dbReference type="ARBA" id="ARBA00022823"/>
    </source>
</evidence>
<dbReference type="InterPro" id="IPR006257">
    <property type="entry name" value="LAT1"/>
</dbReference>
<dbReference type="InterPro" id="IPR004167">
    <property type="entry name" value="PSBD"/>
</dbReference>
<reference evidence="12 13" key="1">
    <citation type="submission" date="2020-07" db="EMBL/GenBank/DDBJ databases">
        <authorList>
            <person name="Feng X."/>
        </authorList>
    </citation>
    <scope>NUCLEOTIDE SEQUENCE [LARGE SCALE GENOMIC DNA]</scope>
    <source>
        <strain evidence="12 13">JCM14086</strain>
    </source>
</reference>
<evidence type="ECO:0000256" key="2">
    <source>
        <dbReference type="ARBA" id="ARBA00011484"/>
    </source>
</evidence>
<dbReference type="PROSITE" id="PS50968">
    <property type="entry name" value="BIOTINYL_LIPOYL"/>
    <property type="match status" value="1"/>
</dbReference>
<dbReference type="GO" id="GO:0045254">
    <property type="term" value="C:pyruvate dehydrogenase complex"/>
    <property type="evidence" value="ECO:0007669"/>
    <property type="project" value="UniProtKB-UniRule"/>
</dbReference>
<dbReference type="InterPro" id="IPR045257">
    <property type="entry name" value="E2/Pdx1"/>
</dbReference>
<dbReference type="CDD" id="cd06849">
    <property type="entry name" value="lipoyl_domain"/>
    <property type="match status" value="1"/>
</dbReference>
<dbReference type="RefSeq" id="WP_185691408.1">
    <property type="nucleotide sequence ID" value="NZ_JACHVA010000033.1"/>
</dbReference>
<dbReference type="GO" id="GO:0004742">
    <property type="term" value="F:dihydrolipoyllysine-residue acetyltransferase activity"/>
    <property type="evidence" value="ECO:0007669"/>
    <property type="project" value="UniProtKB-UniRule"/>
</dbReference>
<dbReference type="Gene3D" id="3.30.559.10">
    <property type="entry name" value="Chloramphenicol acetyltransferase-like domain"/>
    <property type="match status" value="1"/>
</dbReference>
<dbReference type="Gene3D" id="2.40.50.100">
    <property type="match status" value="1"/>
</dbReference>
<dbReference type="PANTHER" id="PTHR23151">
    <property type="entry name" value="DIHYDROLIPOAMIDE ACETYL/SUCCINYL-TRANSFERASE-RELATED"/>
    <property type="match status" value="1"/>
</dbReference>
<organism evidence="12 13">
    <name type="scientific">Puniceicoccus vermicola</name>
    <dbReference type="NCBI Taxonomy" id="388746"/>
    <lineage>
        <taxon>Bacteria</taxon>
        <taxon>Pseudomonadati</taxon>
        <taxon>Verrucomicrobiota</taxon>
        <taxon>Opitutia</taxon>
        <taxon>Puniceicoccales</taxon>
        <taxon>Puniceicoccaceae</taxon>
        <taxon>Puniceicoccus</taxon>
    </lineage>
</organism>
<dbReference type="FunFam" id="2.40.50.100:FF:000010">
    <property type="entry name" value="Acetyltransferase component of pyruvate dehydrogenase complex"/>
    <property type="match status" value="1"/>
</dbReference>
<sequence>MAEIIEMPKLSDTMTTGTLVKWLKKEGETVTNGDKLAEVETDKATMELENFDEGVILKCYVSEGDQVEVGAPVCAIGEKGEDAPEVEGSSSGGSSKSESKEEESKDESSDEKDEAPAEEEKEESQESAPESDESDDDTRIKASPLARKIAKENGVKLGAVEGSGPRGRVVKADVLKAMESGSAQQSEAPAAAAASFGAPASGSFPEGEEVKLSGMRSAIARRLLESKTTIPHFYLEIEVDMAPLIALRKSVNEGLADLAPEAGGAKFSVNDLILKASAEALRRVPAVNASWGETKIIRHGGVHLAFAVAVEEGLVTPVVRDAHAKTLRQISAEAKELAIKAKKKKLKPDEMSGSTFTVTNLGMFGINAFFGIINPPNAAILSVGSTVSKPVVDKNGQIVVGQRMNIGISADHRVVDGAIAAQYLAALKEILEAPALMLV</sequence>
<keyword evidence="4 8" id="KW-0450">Lipoyl</keyword>
<evidence type="ECO:0000256" key="6">
    <source>
        <dbReference type="ARBA" id="ARBA00025211"/>
    </source>
</evidence>
<feature type="domain" description="Peripheral subunit-binding (PSBD)" evidence="11">
    <location>
        <begin position="141"/>
        <end position="178"/>
    </location>
</feature>
<evidence type="ECO:0000256" key="5">
    <source>
        <dbReference type="ARBA" id="ARBA00023315"/>
    </source>
</evidence>
<keyword evidence="12" id="KW-0670">Pyruvate</keyword>
<gene>
    <name evidence="12" type="ORF">H5P30_02615</name>
</gene>
<dbReference type="Proteomes" id="UP000525652">
    <property type="component" value="Unassembled WGS sequence"/>
</dbReference>
<dbReference type="InterPro" id="IPR011053">
    <property type="entry name" value="Single_hybrid_motif"/>
</dbReference>
<feature type="compositionally biased region" description="Acidic residues" evidence="9">
    <location>
        <begin position="108"/>
        <end position="136"/>
    </location>
</feature>
<evidence type="ECO:0000259" key="10">
    <source>
        <dbReference type="PROSITE" id="PS50968"/>
    </source>
</evidence>
<dbReference type="Pfam" id="PF00364">
    <property type="entry name" value="Biotin_lipoyl"/>
    <property type="match status" value="1"/>
</dbReference>
<comment type="caution">
    <text evidence="12">The sequence shown here is derived from an EMBL/GenBank/DDBJ whole genome shotgun (WGS) entry which is preliminary data.</text>
</comment>
<feature type="region of interest" description="Disordered" evidence="9">
    <location>
        <begin position="78"/>
        <end position="140"/>
    </location>
</feature>
<comment type="cofactor">
    <cofactor evidence="8">
        <name>(R)-lipoate</name>
        <dbReference type="ChEBI" id="CHEBI:83088"/>
    </cofactor>
    <text evidence="8">Binds 1 lipoyl cofactor covalently.</text>
</comment>
<dbReference type="EC" id="2.3.1.12" evidence="8"/>
<dbReference type="AlphaFoldDB" id="A0A7X1AV99"/>
<feature type="compositionally biased region" description="Basic and acidic residues" evidence="9">
    <location>
        <begin position="97"/>
        <end position="107"/>
    </location>
</feature>
<dbReference type="Pfam" id="PF02817">
    <property type="entry name" value="E3_binding"/>
    <property type="match status" value="1"/>
</dbReference>
<dbReference type="GO" id="GO:0006086">
    <property type="term" value="P:pyruvate decarboxylation to acetyl-CoA"/>
    <property type="evidence" value="ECO:0007669"/>
    <property type="project" value="InterPro"/>
</dbReference>
<dbReference type="PROSITE" id="PS00189">
    <property type="entry name" value="LIPOYL"/>
    <property type="match status" value="1"/>
</dbReference>
<dbReference type="NCBIfam" id="TIGR01349">
    <property type="entry name" value="PDHac_trf_mito"/>
    <property type="match status" value="1"/>
</dbReference>
<evidence type="ECO:0000256" key="8">
    <source>
        <dbReference type="RuleBase" id="RU361137"/>
    </source>
</evidence>
<evidence type="ECO:0000256" key="1">
    <source>
        <dbReference type="ARBA" id="ARBA00007317"/>
    </source>
</evidence>
<proteinExistence type="inferred from homology"/>
<keyword evidence="5 8" id="KW-0012">Acyltransferase</keyword>
<name>A0A7X1AV99_9BACT</name>
<dbReference type="InterPro" id="IPR003016">
    <property type="entry name" value="2-oxoA_DH_lipoyl-BS"/>
</dbReference>
<dbReference type="Pfam" id="PF00198">
    <property type="entry name" value="2-oxoacid_dh"/>
    <property type="match status" value="1"/>
</dbReference>
<protein>
    <recommendedName>
        <fullName evidence="8">Acetyltransferase component of pyruvate dehydrogenase complex</fullName>
        <ecNumber evidence="8">2.3.1.12</ecNumber>
    </recommendedName>
</protein>
<evidence type="ECO:0000256" key="3">
    <source>
        <dbReference type="ARBA" id="ARBA00022679"/>
    </source>
</evidence>
<dbReference type="SUPFAM" id="SSF47005">
    <property type="entry name" value="Peripheral subunit-binding domain of 2-oxo acid dehydrogenase complex"/>
    <property type="match status" value="1"/>
</dbReference>